<organism evidence="2 3">
    <name type="scientific">Drosophila madeirensis</name>
    <name type="common">Fruit fly</name>
    <dbReference type="NCBI Taxonomy" id="30013"/>
    <lineage>
        <taxon>Eukaryota</taxon>
        <taxon>Metazoa</taxon>
        <taxon>Ecdysozoa</taxon>
        <taxon>Arthropoda</taxon>
        <taxon>Hexapoda</taxon>
        <taxon>Insecta</taxon>
        <taxon>Pterygota</taxon>
        <taxon>Neoptera</taxon>
        <taxon>Endopterygota</taxon>
        <taxon>Diptera</taxon>
        <taxon>Brachycera</taxon>
        <taxon>Muscomorpha</taxon>
        <taxon>Ephydroidea</taxon>
        <taxon>Drosophilidae</taxon>
        <taxon>Drosophila</taxon>
        <taxon>Sophophora</taxon>
    </lineage>
</organism>
<reference evidence="2 3" key="1">
    <citation type="submission" date="2024-02" db="EMBL/GenBank/DDBJ databases">
        <title>A chromosome-level genome assembly of Drosophila madeirensis, a fruit fly species endemic to Madeira island.</title>
        <authorList>
            <person name="Tomihara K."/>
            <person name="Llopart A."/>
            <person name="Yamamoto D."/>
        </authorList>
    </citation>
    <scope>NUCLEOTIDE SEQUENCE [LARGE SCALE GENOMIC DNA]</scope>
    <source>
        <strain evidence="2 3">RF1</strain>
    </source>
</reference>
<dbReference type="EMBL" id="AP029266">
    <property type="protein sequence ID" value="BFF99945.1"/>
    <property type="molecule type" value="Genomic_DNA"/>
</dbReference>
<evidence type="ECO:0000313" key="2">
    <source>
        <dbReference type="EMBL" id="BFF99945.1"/>
    </source>
</evidence>
<keyword evidence="3" id="KW-1185">Reference proteome</keyword>
<feature type="compositionally biased region" description="Acidic residues" evidence="1">
    <location>
        <begin position="454"/>
        <end position="466"/>
    </location>
</feature>
<evidence type="ECO:0008006" key="4">
    <source>
        <dbReference type="Google" id="ProtNLM"/>
    </source>
</evidence>
<evidence type="ECO:0000313" key="3">
    <source>
        <dbReference type="Proteomes" id="UP001500889"/>
    </source>
</evidence>
<protein>
    <recommendedName>
        <fullName evidence="4">Nucleolar 27S pre-rRNA processing Urb2/Npa2 C-terminal domain-containing protein</fullName>
    </recommendedName>
</protein>
<name>A0AAU9FWK9_DROMD</name>
<dbReference type="Proteomes" id="UP001500889">
    <property type="component" value="Chromosome A"/>
</dbReference>
<gene>
    <name evidence="2" type="ORF">DMAD_00064</name>
</gene>
<dbReference type="EMBL" id="AP029266">
    <property type="protein sequence ID" value="BFF99948.1"/>
    <property type="molecule type" value="Genomic_DNA"/>
</dbReference>
<sequence length="1385" mass="157075">MGSGKECIAWLTDEATPYPERVEFGLNVWQSVDYTNPNKYEVFIEWLAKSLPGNELPVAQLMRLFQLRAQPGMVSQDCKASLIQALLDTIDPAKCLDNTALKLLQSMFNFDLLQDVLRADFPLICRCYGTLFDCQQRCLKLRAEGHAEELQTDAEIVVAMIKQLAEIARRSQKVRMLRHCYDGLTVRPLVELILNLKSSCIEEMAGLEKQFESQFCPQRITKQPLHVVLLLLECSVLNNRYNTATLSQLLRMVFEKKSAAGPQHGLILVAYLLETLRKYDVSLQFPLEKEEQTINEQDTNPRQSSDEESDAMDVTTETTTQPKAKPKPKKNKNGKQVSAFVYVSEQLLRLVKAHKQQHLRPVLMVLCSALRLNPLLLESSSYQITIWMMTAPKKTVEEEHLYSAYLVLLLDMFRRLSRSERFIMNLLKSLKDWLAKYQLPATGAPGKRKRETEAEPEPEPSTSEDLDDAEKRFISLIFADCVPAASVSEPERQSSDEFKHLAHFWPSHTAGAAFSGLVGLLKAKPSMVIWKTLLHALVELLEDTSPTEILPANQEFARELIVAMLCQYLQGTRLTEHLHLYLEEVDEQMNRTAELLERFGRLLLSQEHNRRSMDAFLECLKWASSYEVLLFHYWTDAKPRTHTQRRRNFLPPDQWRLIQQRVFNFGKTACGQRLQRLEQQLVDSGWLAEEALADVVSKQQLHMLTRQQKQLRIQQKQSDMDRDTLMEDAECVELLCLQQLSDYAAAVRAANVKGSLLAKLKLEDLPEEAHLVATIRKKAAPGKELQLPPAHELIEFLQGQQHNELPGKIKSRIWLTLLALHHDLSRSEQQAQAVDVLEQLIDLMHFGQPLAICSHFPQLRELLSLVATSSATGWKFYETLFARCIRLHAAGSEAFLNSCSQYVKEELGGTMKLPAEALRFLLLAIETTAAATGPHAKHMQRLVQPLLEIFGQIVAHKLRPSKKKETSDYKHFVDETIKSYGTYVSSCVNRADKQKRAAPTAEAAQKEEEPINEDFRRICKIYIGHSLNYKNPHALRLLNVAISHRQKLHFDPDEVEFVLSSYWKQLYADIAAGDIAALDVSCLELAFPLIIGHKTKEDLLVLLLTLTSEVQGLPSPLSPSQRIELQNVLTILYFIAKCSVSTIKGAMINKHFEIVSTNVAGRLKDNCHNSKSLALILLEAQGHLANNRTVPLTNESMEYLFGTMSVVAIDQFIERGGNWNDFSQLYAALTDNCVVLLRQHSNLVSDRAGQLSAVCETLIKAIVGYRSGRQRAQDLTESELDGLADLGLKLATVMASIGATQSLPLKRVAPFLLTFTINQMVETERPTTIFEKVKVNMERVCHELIGISDHRSGQFILRHNTTAGANMYTRLLKDHDKYHKFRGKV</sequence>
<feature type="compositionally biased region" description="Polar residues" evidence="1">
    <location>
        <begin position="294"/>
        <end position="303"/>
    </location>
</feature>
<evidence type="ECO:0000256" key="1">
    <source>
        <dbReference type="SAM" id="MobiDB-lite"/>
    </source>
</evidence>
<feature type="region of interest" description="Disordered" evidence="1">
    <location>
        <begin position="290"/>
        <end position="332"/>
    </location>
</feature>
<accession>A0AAU9FWK9</accession>
<proteinExistence type="predicted"/>
<feature type="region of interest" description="Disordered" evidence="1">
    <location>
        <begin position="443"/>
        <end position="466"/>
    </location>
</feature>